<comment type="similarity">
    <text evidence="1">Belongs to the peptidase C56 family.</text>
</comment>
<evidence type="ECO:0000256" key="1">
    <source>
        <dbReference type="PIRNR" id="PIRNR006320"/>
    </source>
</evidence>
<dbReference type="Proteomes" id="UP000287865">
    <property type="component" value="Unassembled WGS sequence"/>
</dbReference>
<dbReference type="CDD" id="cd03133">
    <property type="entry name" value="GATase1_ES1"/>
    <property type="match status" value="1"/>
</dbReference>
<dbReference type="Gene3D" id="3.40.50.880">
    <property type="match status" value="1"/>
</dbReference>
<proteinExistence type="inferred from homology"/>
<keyword evidence="1" id="KW-0456">Lyase</keyword>
<dbReference type="PANTHER" id="PTHR10224:SF12">
    <property type="entry name" value="GLYOXALASE ELBB"/>
    <property type="match status" value="1"/>
</dbReference>
<dbReference type="OrthoDB" id="5605062at2"/>
<protein>
    <recommendedName>
        <fullName evidence="1">Glyoxalase</fullName>
    </recommendedName>
</protein>
<dbReference type="Proteomes" id="UP000249203">
    <property type="component" value="Unassembled WGS sequence"/>
</dbReference>
<dbReference type="InterPro" id="IPR026041">
    <property type="entry name" value="ElbB"/>
</dbReference>
<reference evidence="3 5" key="1">
    <citation type="journal article" date="2018" name="Front. Microbiol.">
        <title>Genome-Based Analysis Reveals the Taxonomy and Diversity of the Family Idiomarinaceae.</title>
        <authorList>
            <person name="Liu Y."/>
            <person name="Lai Q."/>
            <person name="Shao Z."/>
        </authorList>
    </citation>
    <scope>NUCLEOTIDE SEQUENCE [LARGE SCALE GENOMIC DNA]</scope>
    <source>
        <strain evidence="3 5">CF12-14</strain>
    </source>
</reference>
<comment type="caution">
    <text evidence="2">The sequence shown here is derived from an EMBL/GenBank/DDBJ whole genome shotgun (WGS) entry which is preliminary data.</text>
</comment>
<dbReference type="PANTHER" id="PTHR10224">
    <property type="entry name" value="ES1 PROTEIN HOMOLOG, MITOCHONDRIAL"/>
    <property type="match status" value="1"/>
</dbReference>
<keyword evidence="5" id="KW-1185">Reference proteome</keyword>
<comment type="catalytic activity">
    <reaction evidence="1">
        <text>glyoxal + H2O = glycolate + H(+)</text>
        <dbReference type="Rhea" id="RHEA:51672"/>
        <dbReference type="ChEBI" id="CHEBI:15377"/>
        <dbReference type="ChEBI" id="CHEBI:15378"/>
        <dbReference type="ChEBI" id="CHEBI:29805"/>
        <dbReference type="ChEBI" id="CHEBI:34779"/>
    </reaction>
</comment>
<dbReference type="NCBIfam" id="NF008747">
    <property type="entry name" value="PRK11780.1"/>
    <property type="match status" value="1"/>
</dbReference>
<dbReference type="GO" id="GO:0016829">
    <property type="term" value="F:lyase activity"/>
    <property type="evidence" value="ECO:0007669"/>
    <property type="project" value="UniProtKB-UniRule"/>
</dbReference>
<evidence type="ECO:0000313" key="2">
    <source>
        <dbReference type="EMBL" id="RAJ98332.1"/>
    </source>
</evidence>
<dbReference type="EMBL" id="PIPK01000005">
    <property type="protein sequence ID" value="RUO24845.1"/>
    <property type="molecule type" value="Genomic_DNA"/>
</dbReference>
<evidence type="ECO:0000313" key="4">
    <source>
        <dbReference type="Proteomes" id="UP000249203"/>
    </source>
</evidence>
<dbReference type="PIRSF" id="PIRSF006320">
    <property type="entry name" value="Elb2"/>
    <property type="match status" value="1"/>
</dbReference>
<name>A0A327WY76_9GAMM</name>
<dbReference type="RefSeq" id="WP_111569176.1">
    <property type="nucleotide sequence ID" value="NZ_PIPK01000005.1"/>
</dbReference>
<dbReference type="AlphaFoldDB" id="A0A327WY76"/>
<reference evidence="2 4" key="2">
    <citation type="submission" date="2018-06" db="EMBL/GenBank/DDBJ databases">
        <title>Genomic Encyclopedia of Type Strains, Phase III (KMG-III): the genomes of soil and plant-associated and newly described type strains.</title>
        <authorList>
            <person name="Whitman W."/>
        </authorList>
    </citation>
    <scope>NUCLEOTIDE SEQUENCE [LARGE SCALE GENOMIC DNA]</scope>
    <source>
        <strain evidence="2 4">CGMCC 1.15366</strain>
    </source>
</reference>
<organism evidence="2 4">
    <name type="scientific">Aliidiomarina maris</name>
    <dbReference type="NCBI Taxonomy" id="531312"/>
    <lineage>
        <taxon>Bacteria</taxon>
        <taxon>Pseudomonadati</taxon>
        <taxon>Pseudomonadota</taxon>
        <taxon>Gammaproteobacteria</taxon>
        <taxon>Alteromonadales</taxon>
        <taxon>Idiomarinaceae</taxon>
        <taxon>Aliidiomarina</taxon>
    </lineage>
</organism>
<sequence length="217" mass="22452">MSKVAVLLSGSGVFDGAEVNEVVLTLLHIEKQGASYQCFAPNIAQMHTVNHLTGEADGTARNVLAESARIARGNVKPLSELEVADFDALLVPGGFGVAKNFCDFAVKGADMTVQPEVLAVCSGFAQANKPAGYMCIAPVLLPKVYGEGVTCTIGNDADVAAAIESMGGRHVECAVDDLVTDNTHKVVTTPAYMLAKSVSDADAGISKLVAQVLATSL</sequence>
<dbReference type="SUPFAM" id="SSF52317">
    <property type="entry name" value="Class I glutamine amidotransferase-like"/>
    <property type="match status" value="1"/>
</dbReference>
<dbReference type="InterPro" id="IPR029062">
    <property type="entry name" value="Class_I_gatase-like"/>
</dbReference>
<evidence type="ECO:0000313" key="3">
    <source>
        <dbReference type="EMBL" id="RUO24845.1"/>
    </source>
</evidence>
<gene>
    <name evidence="2" type="ORF">B0I24_10584</name>
    <name evidence="3" type="ORF">CWE07_07320</name>
</gene>
<comment type="function">
    <text evidence="1">Displays glyoxalase activity, catalyzing the conversion of glyoxal to glycolate.</text>
</comment>
<dbReference type="EMBL" id="QLMD01000005">
    <property type="protein sequence ID" value="RAJ98332.1"/>
    <property type="molecule type" value="Genomic_DNA"/>
</dbReference>
<accession>A0A327WY76</accession>
<evidence type="ECO:0000313" key="5">
    <source>
        <dbReference type="Proteomes" id="UP000287865"/>
    </source>
</evidence>